<dbReference type="PANTHER" id="PTHR12741">
    <property type="entry name" value="LYST-INTERACTING PROTEIN LIP5 DOPAMINE RESPONSIVE PROTEIN DRG-1"/>
    <property type="match status" value="1"/>
</dbReference>
<dbReference type="EMBL" id="CAADRP010002351">
    <property type="protein sequence ID" value="VFU66413.1"/>
    <property type="molecule type" value="Genomic_DNA"/>
</dbReference>
<dbReference type="Gene3D" id="1.25.40.270">
    <property type="entry name" value="Vacuolar protein sorting-associated protein vta1"/>
    <property type="match status" value="1"/>
</dbReference>
<dbReference type="InterPro" id="IPR026899">
    <property type="entry name" value="FKS1-like_dom1"/>
</dbReference>
<keyword evidence="3" id="KW-1133">Transmembrane helix</keyword>
<organism evidence="5">
    <name type="scientific">Salix viminalis</name>
    <name type="common">Common osier</name>
    <name type="synonym">Basket willow</name>
    <dbReference type="NCBI Taxonomy" id="40686"/>
    <lineage>
        <taxon>Eukaryota</taxon>
        <taxon>Viridiplantae</taxon>
        <taxon>Streptophyta</taxon>
        <taxon>Embryophyta</taxon>
        <taxon>Tracheophyta</taxon>
        <taxon>Spermatophyta</taxon>
        <taxon>Magnoliopsida</taxon>
        <taxon>eudicotyledons</taxon>
        <taxon>Gunneridae</taxon>
        <taxon>Pentapetalae</taxon>
        <taxon>rosids</taxon>
        <taxon>fabids</taxon>
        <taxon>Malpighiales</taxon>
        <taxon>Salicaceae</taxon>
        <taxon>Saliceae</taxon>
        <taxon>Salix</taxon>
    </lineage>
</organism>
<reference evidence="5" key="1">
    <citation type="submission" date="2019-03" db="EMBL/GenBank/DDBJ databases">
        <authorList>
            <person name="Mank J."/>
            <person name="Almeida P."/>
        </authorList>
    </citation>
    <scope>NUCLEOTIDE SEQUENCE</scope>
    <source>
        <strain evidence="5">78183</strain>
    </source>
</reference>
<evidence type="ECO:0000256" key="2">
    <source>
        <dbReference type="ARBA" id="ARBA00023136"/>
    </source>
</evidence>
<feature type="transmembrane region" description="Helical" evidence="3">
    <location>
        <begin position="524"/>
        <end position="544"/>
    </location>
</feature>
<protein>
    <recommendedName>
        <fullName evidence="4">1,3-beta-glucan synthase component FKS1-like domain-containing protein</fullName>
    </recommendedName>
</protein>
<dbReference type="Pfam" id="PF14288">
    <property type="entry name" value="FKS1_dom1"/>
    <property type="match status" value="1"/>
</dbReference>
<feature type="domain" description="1,3-beta-glucan synthase component FKS1-like" evidence="4">
    <location>
        <begin position="330"/>
        <end position="446"/>
    </location>
</feature>
<dbReference type="InterPro" id="IPR039431">
    <property type="entry name" value="Vta1/CALS_N"/>
</dbReference>
<keyword evidence="3" id="KW-0812">Transmembrane</keyword>
<dbReference type="GO" id="GO:0005886">
    <property type="term" value="C:plasma membrane"/>
    <property type="evidence" value="ECO:0007669"/>
    <property type="project" value="TreeGrafter"/>
</dbReference>
<dbReference type="Pfam" id="PF04652">
    <property type="entry name" value="Vta1"/>
    <property type="match status" value="1"/>
</dbReference>
<dbReference type="SMART" id="SM01205">
    <property type="entry name" value="FKS1_dom1"/>
    <property type="match status" value="1"/>
</dbReference>
<gene>
    <name evidence="5" type="ORF">SVIM_LOCUS515590</name>
</gene>
<dbReference type="PANTHER" id="PTHR12741:SF16">
    <property type="entry name" value="CALLOSE SYNTHASE 7"/>
    <property type="match status" value="1"/>
</dbReference>
<evidence type="ECO:0000256" key="1">
    <source>
        <dbReference type="ARBA" id="ARBA00004308"/>
    </source>
</evidence>
<feature type="transmembrane region" description="Helical" evidence="3">
    <location>
        <begin position="494"/>
        <end position="512"/>
    </location>
</feature>
<accession>A0A6N2NJC7</accession>
<sequence length="549" mass="63407">MASTSGTKNEGALPPSLSRRMTRAQTTMLHLPDEDSPPVDSELVPSSLATIAPILRVANEIEEDNPRVAYLCRFDAFEKAHKMDPTSNGRGVRQFKTYLLHRLEKEEEVAKLKLARSDPREIQMYYQKFYEENIKDAQHTKKPEEMAKILRVATVLYDVLQTVVPAGKVDNETRKYAEDVKRKRGQYEHYNILPLYAAGVKPAIMELPEIKAALHALRDVDNLPMPIIRLPRDSSSDMHKDRVKSVNDILDWLSSIFGFQRGNVANQREHLILLLANMDVRNRSLDDYTALNSETIQQLLEKIFKNYRSWCNYLRCESNLKFPAQSDNQPLKLIYIALYLLIWGEASNIRFMPECICYIFHNMAHEVHGILFSNVHPVSGETYETAAPDNDEVFLKNVITPIYQVLRKEARRNKGGKASHSKWRNYDDLNEYFWSDKCFKLNWPMDPRADFFVHSELPPANERSSQGTIGKRKPKTNFVEVRTFWHLFRSFDRMWIFFILALQAMIIIAWSPSGSMTAFFDEDVFKSVLSIFVTSAFLNLLQVLMHGGA</sequence>
<comment type="subcellular location">
    <subcellularLocation>
        <location evidence="1">Endomembrane system</location>
    </subcellularLocation>
</comment>
<dbReference type="GO" id="GO:0003843">
    <property type="term" value="F:1,3-beta-D-glucan synthase activity"/>
    <property type="evidence" value="ECO:0007669"/>
    <property type="project" value="TreeGrafter"/>
</dbReference>
<proteinExistence type="predicted"/>
<evidence type="ECO:0000259" key="4">
    <source>
        <dbReference type="SMART" id="SM01205"/>
    </source>
</evidence>
<evidence type="ECO:0000256" key="3">
    <source>
        <dbReference type="SAM" id="Phobius"/>
    </source>
</evidence>
<keyword evidence="2 3" id="KW-0472">Membrane</keyword>
<name>A0A6N2NJC7_SALVM</name>
<dbReference type="InterPro" id="IPR023175">
    <property type="entry name" value="Vta1/CALS_N_sf"/>
</dbReference>
<evidence type="ECO:0000313" key="5">
    <source>
        <dbReference type="EMBL" id="VFU66413.1"/>
    </source>
</evidence>
<dbReference type="GO" id="GO:0012505">
    <property type="term" value="C:endomembrane system"/>
    <property type="evidence" value="ECO:0007669"/>
    <property type="project" value="UniProtKB-SubCell"/>
</dbReference>
<dbReference type="AlphaFoldDB" id="A0A6N2NJC7"/>